<gene>
    <name evidence="1" type="ORF">Taro_051237</name>
</gene>
<organism evidence="1 2">
    <name type="scientific">Colocasia esculenta</name>
    <name type="common">Wild taro</name>
    <name type="synonym">Arum esculentum</name>
    <dbReference type="NCBI Taxonomy" id="4460"/>
    <lineage>
        <taxon>Eukaryota</taxon>
        <taxon>Viridiplantae</taxon>
        <taxon>Streptophyta</taxon>
        <taxon>Embryophyta</taxon>
        <taxon>Tracheophyta</taxon>
        <taxon>Spermatophyta</taxon>
        <taxon>Magnoliopsida</taxon>
        <taxon>Liliopsida</taxon>
        <taxon>Araceae</taxon>
        <taxon>Aroideae</taxon>
        <taxon>Colocasieae</taxon>
        <taxon>Colocasia</taxon>
    </lineage>
</organism>
<dbReference type="InterPro" id="IPR008507">
    <property type="entry name" value="DUF789"/>
</dbReference>
<evidence type="ECO:0000313" key="1">
    <source>
        <dbReference type="EMBL" id="MQM18251.1"/>
    </source>
</evidence>
<dbReference type="EMBL" id="NMUH01008059">
    <property type="protein sequence ID" value="MQM18251.1"/>
    <property type="molecule type" value="Genomic_DNA"/>
</dbReference>
<dbReference type="Proteomes" id="UP000652761">
    <property type="component" value="Unassembled WGS sequence"/>
</dbReference>
<proteinExistence type="predicted"/>
<dbReference type="AlphaFoldDB" id="A0A843XG89"/>
<reference evidence="1" key="1">
    <citation type="submission" date="2017-07" db="EMBL/GenBank/DDBJ databases">
        <title>Taro Niue Genome Assembly and Annotation.</title>
        <authorList>
            <person name="Atibalentja N."/>
            <person name="Keating K."/>
            <person name="Fields C.J."/>
        </authorList>
    </citation>
    <scope>NUCLEOTIDE SEQUENCE</scope>
    <source>
        <strain evidence="1">Niue_2</strain>
        <tissue evidence="1">Leaf</tissue>
    </source>
</reference>
<protein>
    <submittedName>
        <fullName evidence="1">Uncharacterized protein</fullName>
    </submittedName>
</protein>
<comment type="caution">
    <text evidence="1">The sequence shown here is derived from an EMBL/GenBank/DDBJ whole genome shotgun (WGS) entry which is preliminary data.</text>
</comment>
<accession>A0A843XG89</accession>
<dbReference type="Pfam" id="PF05623">
    <property type="entry name" value="DUF789"/>
    <property type="match status" value="1"/>
</dbReference>
<name>A0A843XG89_COLES</name>
<keyword evidence="2" id="KW-1185">Reference proteome</keyword>
<dbReference type="OrthoDB" id="1896065at2759"/>
<dbReference type="PANTHER" id="PTHR31343">
    <property type="entry name" value="T15D22.8"/>
    <property type="match status" value="1"/>
</dbReference>
<sequence>MPSNAKLWSLHTSSAQVDTRSGKSWGMSRSQTWRNWGFLVSTHSPAAAMAGASKRKIREHNIPVGRVKHEEKMKHEGDAIALPPFGLATYKMQKQVWVNHQAEDRQKIASLFSAADSWLKQLNAQRSEGRQIMSKGRRLSAHIYTWGTVLEIGLANCCAIKKSKPGSMIADEELIKKLILKLELQRRD</sequence>
<evidence type="ECO:0000313" key="2">
    <source>
        <dbReference type="Proteomes" id="UP000652761"/>
    </source>
</evidence>
<dbReference type="PANTHER" id="PTHR31343:SF29">
    <property type="entry name" value="DUF789 DOMAIN-CONTAINING PROTEIN"/>
    <property type="match status" value="1"/>
</dbReference>